<reference evidence="9" key="2">
    <citation type="submission" date="2025-08" db="UniProtKB">
        <authorList>
            <consortium name="Ensembl"/>
        </authorList>
    </citation>
    <scope>IDENTIFICATION</scope>
</reference>
<feature type="compositionally biased region" description="Low complexity" evidence="7">
    <location>
        <begin position="547"/>
        <end position="558"/>
    </location>
</feature>
<feature type="region of interest" description="Disordered" evidence="7">
    <location>
        <begin position="536"/>
        <end position="638"/>
    </location>
</feature>
<organism evidence="9 10">
    <name type="scientific">Takifugu rubripes</name>
    <name type="common">Japanese pufferfish</name>
    <name type="synonym">Fugu rubripes</name>
    <dbReference type="NCBI Taxonomy" id="31033"/>
    <lineage>
        <taxon>Eukaryota</taxon>
        <taxon>Metazoa</taxon>
        <taxon>Chordata</taxon>
        <taxon>Craniata</taxon>
        <taxon>Vertebrata</taxon>
        <taxon>Euteleostomi</taxon>
        <taxon>Actinopterygii</taxon>
        <taxon>Neopterygii</taxon>
        <taxon>Teleostei</taxon>
        <taxon>Neoteleostei</taxon>
        <taxon>Acanthomorphata</taxon>
        <taxon>Eupercaria</taxon>
        <taxon>Tetraodontiformes</taxon>
        <taxon>Tetradontoidea</taxon>
        <taxon>Tetraodontidae</taxon>
        <taxon>Takifugu</taxon>
    </lineage>
</organism>
<evidence type="ECO:0000256" key="1">
    <source>
        <dbReference type="ARBA" id="ARBA00022692"/>
    </source>
</evidence>
<feature type="compositionally biased region" description="Low complexity" evidence="7">
    <location>
        <begin position="503"/>
        <end position="515"/>
    </location>
</feature>
<evidence type="ECO:0000256" key="7">
    <source>
        <dbReference type="SAM" id="MobiDB-lite"/>
    </source>
</evidence>
<keyword evidence="3" id="KW-0472">Membrane</keyword>
<evidence type="ECO:0000256" key="2">
    <source>
        <dbReference type="ARBA" id="ARBA00022989"/>
    </source>
</evidence>
<evidence type="ECO:0000256" key="3">
    <source>
        <dbReference type="ARBA" id="ARBA00023136"/>
    </source>
</evidence>
<keyword evidence="4" id="KW-1015">Disulfide bond</keyword>
<dbReference type="InParanoid" id="A0A3B5JYZ0"/>
<evidence type="ECO:0000256" key="6">
    <source>
        <dbReference type="ARBA" id="ARBA00046288"/>
    </source>
</evidence>
<dbReference type="Pfam" id="PF05624">
    <property type="entry name" value="LSR"/>
    <property type="match status" value="1"/>
</dbReference>
<keyword evidence="5" id="KW-0393">Immunoglobulin domain</keyword>
<reference evidence="9" key="3">
    <citation type="submission" date="2025-09" db="UniProtKB">
        <authorList>
            <consortium name="Ensembl"/>
        </authorList>
    </citation>
    <scope>IDENTIFICATION</scope>
</reference>
<feature type="compositionally biased region" description="Basic and acidic residues" evidence="7">
    <location>
        <begin position="312"/>
        <end position="334"/>
    </location>
</feature>
<protein>
    <recommendedName>
        <fullName evidence="8">LISCH7 domain-containing protein</fullName>
    </recommendedName>
</protein>
<feature type="compositionally biased region" description="Basic and acidic residues" evidence="7">
    <location>
        <begin position="383"/>
        <end position="398"/>
    </location>
</feature>
<sequence length="638" mass="71418">MCLPVIFAAQACQQLQPLGQPGCFEGRLHARQRNLEMFDWPVDHSGLETFWLSSPVHAGAHFLLFYISFKSIYCLHATAAATFLEPIILIYNNLISSPPFSALALCLSPGFSSVPEDLLPDFDLKIMPEWVFVASVALGSVLFLLLVGICWCQCCPHSCCCYVSCWCCPDTCCCPRHLYEAGKGIKTGTSTPQTPAYPPYFVTGVPAMVPIAPPSLVDKVSTVPPSEGSLLTAVPVHPVGLPYRVPSPQEQDSLRVLQYVEKQLAHFNPARSLSHQSCNLSELSSLHEGETGFHQIYRTVQKKALPPILDHEAQPEPQRSSDNRSPESRHHRDNLPSPQRHRGDREPEPGRSQDESLPQRRYSDDPPPSSQSSRPSRNYRQQNHSEEQNHSRWNPRSEHLHRKKYHSAGRSGSLDELEEFVASYKQRRGAGEGEEEQGVYEMEFQDFSRYPSYRVGASQHFQDNEPEYCGIAKDHLRQDKKSRKPISPLHSPKRRGAEEDEWTASPRPTASSPSSSHDKDYDSAFLSSLLERKAKLRGIVQGKSGGDSDTPSKSSSKKSSGESSRHCSRSPSSRPEVESLPLYYDSEQSRTERPSPRPPPTSARSSQTLAHSLTSRREEPRDKTRKANTLLSRDSLIV</sequence>
<dbReference type="OMA" id="EMEVLEY"/>
<proteinExistence type="predicted"/>
<keyword evidence="2" id="KW-1133">Transmembrane helix</keyword>
<dbReference type="PANTHER" id="PTHR15923">
    <property type="entry name" value="TRANSMEMBRANE AND IMMUNOGLOBULIN DOMAIN-CONTAINING PROTEIN"/>
    <property type="match status" value="1"/>
</dbReference>
<feature type="region of interest" description="Disordered" evidence="7">
    <location>
        <begin position="312"/>
        <end position="416"/>
    </location>
</feature>
<keyword evidence="1" id="KW-0812">Transmembrane</keyword>
<name>A0A3B5JYZ0_TAKRU</name>
<feature type="compositionally biased region" description="Low complexity" evidence="7">
    <location>
        <begin position="569"/>
        <end position="582"/>
    </location>
</feature>
<evidence type="ECO:0000256" key="5">
    <source>
        <dbReference type="ARBA" id="ARBA00023319"/>
    </source>
</evidence>
<dbReference type="Proteomes" id="UP000005226">
    <property type="component" value="Chromosome 13"/>
</dbReference>
<feature type="region of interest" description="Disordered" evidence="7">
    <location>
        <begin position="465"/>
        <end position="523"/>
    </location>
</feature>
<feature type="domain" description="LISCH7" evidence="8">
    <location>
        <begin position="129"/>
        <end position="176"/>
    </location>
</feature>
<dbReference type="GO" id="GO:0012505">
    <property type="term" value="C:endomembrane system"/>
    <property type="evidence" value="ECO:0007669"/>
    <property type="project" value="UniProtKB-SubCell"/>
</dbReference>
<evidence type="ECO:0000313" key="10">
    <source>
        <dbReference type="Proteomes" id="UP000005226"/>
    </source>
</evidence>
<dbReference type="GO" id="GO:0031016">
    <property type="term" value="P:pancreas development"/>
    <property type="evidence" value="ECO:0007669"/>
    <property type="project" value="TreeGrafter"/>
</dbReference>
<comment type="subcellular location">
    <subcellularLocation>
        <location evidence="6">Endomembrane system</location>
        <topology evidence="6">Single-pass type I membrane protein</topology>
    </subcellularLocation>
</comment>
<reference evidence="9 10" key="1">
    <citation type="journal article" date="2011" name="Genome Biol. Evol.">
        <title>Integration of the genetic map and genome assembly of fugu facilitates insights into distinct features of genome evolution in teleosts and mammals.</title>
        <authorList>
            <person name="Kai W."/>
            <person name="Kikuchi K."/>
            <person name="Tohari S."/>
            <person name="Chew A.K."/>
            <person name="Tay A."/>
            <person name="Fujiwara A."/>
            <person name="Hosoya S."/>
            <person name="Suetake H."/>
            <person name="Naruse K."/>
            <person name="Brenner S."/>
            <person name="Suzuki Y."/>
            <person name="Venkatesh B."/>
        </authorList>
    </citation>
    <scope>NUCLEOTIDE SEQUENCE [LARGE SCALE GENOMIC DNA]</scope>
</reference>
<dbReference type="AlphaFoldDB" id="A0A3B5JYZ0"/>
<evidence type="ECO:0000256" key="4">
    <source>
        <dbReference type="ARBA" id="ARBA00023157"/>
    </source>
</evidence>
<keyword evidence="10" id="KW-1185">Reference proteome</keyword>
<accession>A0A3B5JYZ0</accession>
<dbReference type="GO" id="GO:0016020">
    <property type="term" value="C:membrane"/>
    <property type="evidence" value="ECO:0007669"/>
    <property type="project" value="TreeGrafter"/>
</dbReference>
<feature type="compositionally biased region" description="Low complexity" evidence="7">
    <location>
        <begin position="370"/>
        <end position="382"/>
    </location>
</feature>
<evidence type="ECO:0000313" key="9">
    <source>
        <dbReference type="Ensembl" id="ENSTRUP00000048225.2"/>
    </source>
</evidence>
<dbReference type="Ensembl" id="ENSTRUT00000049365.2">
    <property type="protein sequence ID" value="ENSTRUP00000048225.2"/>
    <property type="gene ID" value="ENSTRUG00000021146.2"/>
</dbReference>
<dbReference type="GeneTree" id="ENSGT00950000183058"/>
<evidence type="ECO:0000259" key="8">
    <source>
        <dbReference type="Pfam" id="PF05624"/>
    </source>
</evidence>
<dbReference type="PANTHER" id="PTHR15923:SF7">
    <property type="entry name" value="IMMUNOGLOBULIN-LIKE DOMAIN-CONTAINING RECEPTOR 2 ISOFORM X1"/>
    <property type="match status" value="1"/>
</dbReference>
<dbReference type="InterPro" id="IPR051874">
    <property type="entry name" value="Ig-like_domain-LISCH7"/>
</dbReference>
<feature type="compositionally biased region" description="Basic and acidic residues" evidence="7">
    <location>
        <begin position="341"/>
        <end position="364"/>
    </location>
</feature>
<gene>
    <name evidence="9" type="primary">LOC101064997</name>
</gene>
<dbReference type="InterPro" id="IPR008664">
    <property type="entry name" value="LISCH7"/>
</dbReference>